<sequence length="508" mass="56064">MLLLRLICGLRPHTERVEKVVGIGFQPGLDPGKIVSASQAGDIQFLDIRNHSSAYLTIEAHRGPLTALAVQRREDRRELKRSLEEAPKHPSLVAVPQRPATVAGLAFCLCRAATVSTVPVLFQRVSPSVVPCSFLATDLLCSVLAFSSRLQQVLADLLICINFTPTRGQVVVAASLTKDQLGKSVHLAYLEISITHDGVGVPETLLNQMFGRDGQESEEGPKPNLRRSPPTYSLTLTAQRQSFPQPSLSARLAGPSRRRRSPAPLRHRAVSLLALTAHCCLHLYSPSALFSCLLCLPLLFSGSVLSLCVRLRPTYRHSKHPISVHCTMWAALQARASVSSWWLSSRQWKLAFSSSSSAVDAVGKCTLDLHEIEKVLMDVKADDVKVIPSPKHCDWADFMVLATGRSTWHVKNIAQALIYQAKQKQKGADRMMLPSVEGQAGGKWIVIDSGKVIVHALDEKARAYYNLEGLWTSPERLRNEPIEDLHLQNALVKIRRKNNSKKPAQRNA</sequence>
<comment type="caution">
    <text evidence="5">The sequence shown here is derived from an EMBL/GenBank/DDBJ whole genome shotgun (WGS) entry which is preliminary data.</text>
</comment>
<dbReference type="GO" id="GO:0090071">
    <property type="term" value="P:negative regulation of ribosome biogenesis"/>
    <property type="evidence" value="ECO:0007669"/>
    <property type="project" value="TreeGrafter"/>
</dbReference>
<dbReference type="Gene3D" id="3.30.460.10">
    <property type="entry name" value="Beta Polymerase, domain 2"/>
    <property type="match status" value="1"/>
</dbReference>
<comment type="similarity">
    <text evidence="2">Belongs to the Iojap/RsfS family.</text>
</comment>
<keyword evidence="6" id="KW-1185">Reference proteome</keyword>
<protein>
    <recommendedName>
        <fullName evidence="7">Protein Iojap-related, mitochondrial</fullName>
    </recommendedName>
</protein>
<dbReference type="InterPro" id="IPR043519">
    <property type="entry name" value="NT_sf"/>
</dbReference>
<evidence type="ECO:0000313" key="5">
    <source>
        <dbReference type="EMBL" id="RYQ83026.1"/>
    </source>
</evidence>
<dbReference type="HAMAP" id="MF_01477">
    <property type="entry name" value="Iojap_RsfS"/>
    <property type="match status" value="1"/>
</dbReference>
<dbReference type="PANTHER" id="PTHR21043">
    <property type="entry name" value="IOJAP SUPERFAMILY ORTHOLOG"/>
    <property type="match status" value="1"/>
</dbReference>
<dbReference type="GO" id="GO:0043023">
    <property type="term" value="F:ribosomal large subunit binding"/>
    <property type="evidence" value="ECO:0007669"/>
    <property type="project" value="TreeGrafter"/>
</dbReference>
<dbReference type="NCBIfam" id="TIGR00090">
    <property type="entry name" value="rsfS_iojap_ybeB"/>
    <property type="match status" value="1"/>
</dbReference>
<dbReference type="AlphaFoldDB" id="A0A444X004"/>
<accession>A0A444X004</accession>
<evidence type="ECO:0000256" key="3">
    <source>
        <dbReference type="ARBA" id="ARBA00023128"/>
    </source>
</evidence>
<reference evidence="5 6" key="1">
    <citation type="submission" date="2019-01" db="EMBL/GenBank/DDBJ databases">
        <title>Sequencing of cultivated peanut Arachis hypogaea provides insights into genome evolution and oil improvement.</title>
        <authorList>
            <person name="Chen X."/>
        </authorList>
    </citation>
    <scope>NUCLEOTIDE SEQUENCE [LARGE SCALE GENOMIC DNA]</scope>
    <source>
        <strain evidence="6">cv. Fuhuasheng</strain>
        <tissue evidence="5">Leaves</tissue>
    </source>
</reference>
<dbReference type="Proteomes" id="UP000289738">
    <property type="component" value="Chromosome B10"/>
</dbReference>
<dbReference type="GO" id="GO:0005739">
    <property type="term" value="C:mitochondrion"/>
    <property type="evidence" value="ECO:0007669"/>
    <property type="project" value="UniProtKB-SubCell"/>
</dbReference>
<dbReference type="SUPFAM" id="SSF55874">
    <property type="entry name" value="ATPase domain of HSP90 chaperone/DNA topoisomerase II/histidine kinase"/>
    <property type="match status" value="1"/>
</dbReference>
<gene>
    <name evidence="5" type="ORF">Ahy_B10g101639</name>
</gene>
<evidence type="ECO:0000256" key="2">
    <source>
        <dbReference type="ARBA" id="ARBA00010574"/>
    </source>
</evidence>
<keyword evidence="3" id="KW-0496">Mitochondrion</keyword>
<evidence type="ECO:0000313" key="6">
    <source>
        <dbReference type="Proteomes" id="UP000289738"/>
    </source>
</evidence>
<dbReference type="STRING" id="3818.A0A444X004"/>
<feature type="region of interest" description="Disordered" evidence="4">
    <location>
        <begin position="240"/>
        <end position="263"/>
    </location>
</feature>
<evidence type="ECO:0008006" key="7">
    <source>
        <dbReference type="Google" id="ProtNLM"/>
    </source>
</evidence>
<dbReference type="InterPro" id="IPR004394">
    <property type="entry name" value="Iojap/RsfS/C7orf30"/>
</dbReference>
<dbReference type="PANTHER" id="PTHR21043:SF0">
    <property type="entry name" value="MITOCHONDRIAL ASSEMBLY OF RIBOSOMAL LARGE SUBUNIT PROTEIN 1"/>
    <property type="match status" value="1"/>
</dbReference>
<dbReference type="Pfam" id="PF02410">
    <property type="entry name" value="RsfS"/>
    <property type="match status" value="1"/>
</dbReference>
<dbReference type="GO" id="GO:0017148">
    <property type="term" value="P:negative regulation of translation"/>
    <property type="evidence" value="ECO:0007669"/>
    <property type="project" value="TreeGrafter"/>
</dbReference>
<name>A0A444X004_ARAHY</name>
<feature type="region of interest" description="Disordered" evidence="4">
    <location>
        <begin position="212"/>
        <end position="231"/>
    </location>
</feature>
<organism evidence="5 6">
    <name type="scientific">Arachis hypogaea</name>
    <name type="common">Peanut</name>
    <dbReference type="NCBI Taxonomy" id="3818"/>
    <lineage>
        <taxon>Eukaryota</taxon>
        <taxon>Viridiplantae</taxon>
        <taxon>Streptophyta</taxon>
        <taxon>Embryophyta</taxon>
        <taxon>Tracheophyta</taxon>
        <taxon>Spermatophyta</taxon>
        <taxon>Magnoliopsida</taxon>
        <taxon>eudicotyledons</taxon>
        <taxon>Gunneridae</taxon>
        <taxon>Pentapetalae</taxon>
        <taxon>rosids</taxon>
        <taxon>fabids</taxon>
        <taxon>Fabales</taxon>
        <taxon>Fabaceae</taxon>
        <taxon>Papilionoideae</taxon>
        <taxon>50 kb inversion clade</taxon>
        <taxon>dalbergioids sensu lato</taxon>
        <taxon>Dalbergieae</taxon>
        <taxon>Pterocarpus clade</taxon>
        <taxon>Arachis</taxon>
    </lineage>
</organism>
<comment type="subcellular location">
    <subcellularLocation>
        <location evidence="1">Mitochondrion</location>
    </subcellularLocation>
</comment>
<dbReference type="SUPFAM" id="SSF81301">
    <property type="entry name" value="Nucleotidyltransferase"/>
    <property type="match status" value="1"/>
</dbReference>
<dbReference type="FunFam" id="3.30.460.10:FF:000018">
    <property type="entry name" value="Mitochondrial assembly of ribosomal large subunit 1"/>
    <property type="match status" value="1"/>
</dbReference>
<dbReference type="EMBL" id="SDMP01000020">
    <property type="protein sequence ID" value="RYQ83026.1"/>
    <property type="molecule type" value="Genomic_DNA"/>
</dbReference>
<evidence type="ECO:0000256" key="4">
    <source>
        <dbReference type="SAM" id="MobiDB-lite"/>
    </source>
</evidence>
<evidence type="ECO:0000256" key="1">
    <source>
        <dbReference type="ARBA" id="ARBA00004173"/>
    </source>
</evidence>
<proteinExistence type="inferred from homology"/>
<dbReference type="InterPro" id="IPR036890">
    <property type="entry name" value="HATPase_C_sf"/>
</dbReference>